<reference evidence="1 2" key="1">
    <citation type="submission" date="2018-09" db="EMBL/GenBank/DDBJ databases">
        <title>YIM PH 21725 draft genome.</title>
        <authorList>
            <person name="Miao C."/>
        </authorList>
    </citation>
    <scope>NUCLEOTIDE SEQUENCE [LARGE SCALE GENOMIC DNA]</scope>
    <source>
        <strain evidence="2">YIM PH21725</strain>
    </source>
</reference>
<dbReference type="AlphaFoldDB" id="A0A419I9A3"/>
<dbReference type="EMBL" id="QZFV01000061">
    <property type="protein sequence ID" value="RJQ89119.1"/>
    <property type="molecule type" value="Genomic_DNA"/>
</dbReference>
<protein>
    <submittedName>
        <fullName evidence="1">Uncharacterized protein</fullName>
    </submittedName>
</protein>
<evidence type="ECO:0000313" key="1">
    <source>
        <dbReference type="EMBL" id="RJQ89119.1"/>
    </source>
</evidence>
<name>A0A419I9A3_9PSEU</name>
<accession>A0A419I9A3</accession>
<dbReference type="RefSeq" id="WP_120022224.1">
    <property type="nucleotide sequence ID" value="NZ_QZFV01000061.1"/>
</dbReference>
<gene>
    <name evidence="1" type="ORF">D5S19_05490</name>
</gene>
<sequence length="97" mass="10375">MRATLERGGWDYAHSGDRRIPGTSLDAIRWMHRHEIALDAGDIGDAKPPLDPAAFAPLHRVGLARMGMPLIDVADPTALAAACAEEGRSTFLFVAAP</sequence>
<keyword evidence="2" id="KW-1185">Reference proteome</keyword>
<evidence type="ECO:0000313" key="2">
    <source>
        <dbReference type="Proteomes" id="UP000285112"/>
    </source>
</evidence>
<dbReference type="Gene3D" id="3.50.30.50">
    <property type="entry name" value="Putative cyclase"/>
    <property type="match status" value="1"/>
</dbReference>
<organism evidence="1 2">
    <name type="scientific">Amycolatopsis panacis</name>
    <dbReference type="NCBI Taxonomy" id="2340917"/>
    <lineage>
        <taxon>Bacteria</taxon>
        <taxon>Bacillati</taxon>
        <taxon>Actinomycetota</taxon>
        <taxon>Actinomycetes</taxon>
        <taxon>Pseudonocardiales</taxon>
        <taxon>Pseudonocardiaceae</taxon>
        <taxon>Amycolatopsis</taxon>
    </lineage>
</organism>
<dbReference type="Proteomes" id="UP000285112">
    <property type="component" value="Unassembled WGS sequence"/>
</dbReference>
<dbReference type="GO" id="GO:0019441">
    <property type="term" value="P:L-tryptophan catabolic process to kynurenine"/>
    <property type="evidence" value="ECO:0007669"/>
    <property type="project" value="InterPro"/>
</dbReference>
<proteinExistence type="predicted"/>
<dbReference type="GO" id="GO:0004061">
    <property type="term" value="F:arylformamidase activity"/>
    <property type="evidence" value="ECO:0007669"/>
    <property type="project" value="InterPro"/>
</dbReference>
<dbReference type="InterPro" id="IPR037175">
    <property type="entry name" value="KFase_sf"/>
</dbReference>
<dbReference type="OrthoDB" id="7067800at2"/>
<comment type="caution">
    <text evidence="1">The sequence shown here is derived from an EMBL/GenBank/DDBJ whole genome shotgun (WGS) entry which is preliminary data.</text>
</comment>